<evidence type="ECO:0000256" key="6">
    <source>
        <dbReference type="ARBA" id="ARBA00032248"/>
    </source>
</evidence>
<evidence type="ECO:0000256" key="7">
    <source>
        <dbReference type="ARBA" id="ARBA00033210"/>
    </source>
</evidence>
<evidence type="ECO:0000313" key="10">
    <source>
        <dbReference type="EMBL" id="VAY89466.1"/>
    </source>
</evidence>
<reference evidence="10" key="1">
    <citation type="submission" date="2018-10" db="EMBL/GenBank/DDBJ databases">
        <authorList>
            <person name="Plewniak F."/>
        </authorList>
    </citation>
    <scope>NUCLEOTIDE SEQUENCE</scope>
</reference>
<organism evidence="10">
    <name type="scientific">mine drainage metagenome</name>
    <dbReference type="NCBI Taxonomy" id="410659"/>
    <lineage>
        <taxon>unclassified sequences</taxon>
        <taxon>metagenomes</taxon>
        <taxon>ecological metagenomes</taxon>
    </lineage>
</organism>
<evidence type="ECO:0000256" key="2">
    <source>
        <dbReference type="ARBA" id="ARBA00005419"/>
    </source>
</evidence>
<keyword evidence="4 10" id="KW-0378">Hydrolase</keyword>
<evidence type="ECO:0000256" key="8">
    <source>
        <dbReference type="ARBA" id="ARBA00049417"/>
    </source>
</evidence>
<dbReference type="InterPro" id="IPR004843">
    <property type="entry name" value="Calcineurin-like_PHP"/>
</dbReference>
<comment type="similarity">
    <text evidence="2">Belongs to the Ap4A hydrolase family.</text>
</comment>
<dbReference type="EMBL" id="UOYP01000656">
    <property type="protein sequence ID" value="VAY89466.1"/>
    <property type="molecule type" value="Genomic_DNA"/>
</dbReference>
<evidence type="ECO:0000256" key="1">
    <source>
        <dbReference type="ARBA" id="ARBA00003413"/>
    </source>
</evidence>
<proteinExistence type="inferred from homology"/>
<protein>
    <recommendedName>
        <fullName evidence="3">bis(5'-nucleosyl)-tetraphosphatase (symmetrical)</fullName>
        <ecNumber evidence="3">3.6.1.41</ecNumber>
    </recommendedName>
    <alternativeName>
        <fullName evidence="6">Ap4A hydrolase</fullName>
    </alternativeName>
    <alternativeName>
        <fullName evidence="5">Diadenosine 5',5'''-P1,P4-tetraphosphate pyrophosphohydrolase</fullName>
    </alternativeName>
    <alternativeName>
        <fullName evidence="7">Diadenosine tetraphosphatase</fullName>
    </alternativeName>
</protein>
<dbReference type="Pfam" id="PF00149">
    <property type="entry name" value="Metallophos"/>
    <property type="match status" value="1"/>
</dbReference>
<dbReference type="Gene3D" id="3.60.21.10">
    <property type="match status" value="1"/>
</dbReference>
<dbReference type="SUPFAM" id="SSF56300">
    <property type="entry name" value="Metallo-dependent phosphatases"/>
    <property type="match status" value="1"/>
</dbReference>
<comment type="catalytic activity">
    <reaction evidence="8">
        <text>P(1),P(4)-bis(5'-adenosyl) tetraphosphate + H2O = 2 ADP + 2 H(+)</text>
        <dbReference type="Rhea" id="RHEA:24252"/>
        <dbReference type="ChEBI" id="CHEBI:15377"/>
        <dbReference type="ChEBI" id="CHEBI:15378"/>
        <dbReference type="ChEBI" id="CHEBI:58141"/>
        <dbReference type="ChEBI" id="CHEBI:456216"/>
        <dbReference type="EC" id="3.6.1.41"/>
    </reaction>
</comment>
<evidence type="ECO:0000256" key="5">
    <source>
        <dbReference type="ARBA" id="ARBA00031248"/>
    </source>
</evidence>
<feature type="domain" description="Calcineurin-like phosphoesterase" evidence="9">
    <location>
        <begin position="1"/>
        <end position="142"/>
    </location>
</feature>
<dbReference type="CDD" id="cd07422">
    <property type="entry name" value="MPP_ApaH"/>
    <property type="match status" value="1"/>
</dbReference>
<gene>
    <name evidence="10" type="primary">apaH</name>
    <name evidence="10" type="ORF">CARN8_690012</name>
</gene>
<comment type="function">
    <text evidence="1">Hydrolyzes diadenosine 5',5'''-P1,P4-tetraphosphate to yield ADP.</text>
</comment>
<evidence type="ECO:0000256" key="3">
    <source>
        <dbReference type="ARBA" id="ARBA00012506"/>
    </source>
</evidence>
<dbReference type="PIRSF" id="PIRSF000903">
    <property type="entry name" value="B5n-ttraPtase_sm"/>
    <property type="match status" value="1"/>
</dbReference>
<dbReference type="PANTHER" id="PTHR40942:SF4">
    <property type="entry name" value="CYTOCHROME C5"/>
    <property type="match status" value="1"/>
</dbReference>
<dbReference type="InterPro" id="IPR029052">
    <property type="entry name" value="Metallo-depent_PP-like"/>
</dbReference>
<accession>A0A3P3ZR97</accession>
<evidence type="ECO:0000256" key="4">
    <source>
        <dbReference type="ARBA" id="ARBA00022801"/>
    </source>
</evidence>
<dbReference type="NCBIfam" id="NF001204">
    <property type="entry name" value="PRK00166.1"/>
    <property type="match status" value="1"/>
</dbReference>
<dbReference type="NCBIfam" id="TIGR00668">
    <property type="entry name" value="apaH"/>
    <property type="match status" value="1"/>
</dbReference>
<name>A0A3P3ZR97_9ZZZZ</name>
<dbReference type="EC" id="3.6.1.41" evidence="3"/>
<evidence type="ECO:0000259" key="9">
    <source>
        <dbReference type="Pfam" id="PF00149"/>
    </source>
</evidence>
<dbReference type="PANTHER" id="PTHR40942">
    <property type="match status" value="1"/>
</dbReference>
<dbReference type="InterPro" id="IPR004617">
    <property type="entry name" value="ApaH"/>
</dbReference>
<dbReference type="GO" id="GO:0008803">
    <property type="term" value="F:bis(5'-nucleosyl)-tetraphosphatase (symmetrical) activity"/>
    <property type="evidence" value="ECO:0007669"/>
    <property type="project" value="UniProtKB-EC"/>
</dbReference>
<dbReference type="AlphaFoldDB" id="A0A3P3ZR97"/>
<sequence>MSVYVIGDLQGCLEPLDRLLSTLPLRKQDELWFVGDVVNRGPHSLESLRLIKSWGDRATVVLGNHDLHLLCVAEGATHLRPGDTLNTILEAPDREELLRWIRCRPLLHRNQGVTLIHAGLLPQWTVEQAASLAREVEGVLQGAQYGDFLKVMYGNTPTGWHDALAGVERWRTIINGMTRLRICSCEGVMEFGYKGPLKGIPASFLPWFAVPQRRSAGQRLLCGHWSALGLHCSVDVQGLDTGCLWGGPLTAIRLEDGVIFQVAGMPVQRLH</sequence>